<protein>
    <submittedName>
        <fullName evidence="2">Uncharacterized protein</fullName>
    </submittedName>
</protein>
<dbReference type="Proteomes" id="UP000828390">
    <property type="component" value="Unassembled WGS sequence"/>
</dbReference>
<dbReference type="EMBL" id="JAIWYP010000007">
    <property type="protein sequence ID" value="KAH3803222.1"/>
    <property type="molecule type" value="Genomic_DNA"/>
</dbReference>
<organism evidence="2 3">
    <name type="scientific">Dreissena polymorpha</name>
    <name type="common">Zebra mussel</name>
    <name type="synonym">Mytilus polymorpha</name>
    <dbReference type="NCBI Taxonomy" id="45954"/>
    <lineage>
        <taxon>Eukaryota</taxon>
        <taxon>Metazoa</taxon>
        <taxon>Spiralia</taxon>
        <taxon>Lophotrochozoa</taxon>
        <taxon>Mollusca</taxon>
        <taxon>Bivalvia</taxon>
        <taxon>Autobranchia</taxon>
        <taxon>Heteroconchia</taxon>
        <taxon>Euheterodonta</taxon>
        <taxon>Imparidentia</taxon>
        <taxon>Neoheterodontei</taxon>
        <taxon>Myida</taxon>
        <taxon>Dreissenoidea</taxon>
        <taxon>Dreissenidae</taxon>
        <taxon>Dreissena</taxon>
    </lineage>
</organism>
<evidence type="ECO:0000313" key="2">
    <source>
        <dbReference type="EMBL" id="KAH3803222.1"/>
    </source>
</evidence>
<gene>
    <name evidence="2" type="ORF">DPMN_156924</name>
</gene>
<evidence type="ECO:0000256" key="1">
    <source>
        <dbReference type="SAM" id="MobiDB-lite"/>
    </source>
</evidence>
<proteinExistence type="predicted"/>
<reference evidence="2" key="1">
    <citation type="journal article" date="2019" name="bioRxiv">
        <title>The Genome of the Zebra Mussel, Dreissena polymorpha: A Resource for Invasive Species Research.</title>
        <authorList>
            <person name="McCartney M.A."/>
            <person name="Auch B."/>
            <person name="Kono T."/>
            <person name="Mallez S."/>
            <person name="Zhang Y."/>
            <person name="Obille A."/>
            <person name="Becker A."/>
            <person name="Abrahante J.E."/>
            <person name="Garbe J."/>
            <person name="Badalamenti J.P."/>
            <person name="Herman A."/>
            <person name="Mangelson H."/>
            <person name="Liachko I."/>
            <person name="Sullivan S."/>
            <person name="Sone E.D."/>
            <person name="Koren S."/>
            <person name="Silverstein K.A.T."/>
            <person name="Beckman K.B."/>
            <person name="Gohl D.M."/>
        </authorList>
    </citation>
    <scope>NUCLEOTIDE SEQUENCE</scope>
    <source>
        <strain evidence="2">Duluth1</strain>
        <tissue evidence="2">Whole animal</tissue>
    </source>
</reference>
<sequence length="216" mass="24803">MRTIFKLIPDIIRTNVLTKFHEDWKKYMTKEKCPPPAIIRTNVLTKFHKDWTINVNSIELTRKNALQPGGHAFQRTGTILKLSPEIMRENVLTKKNATPPTNFRTNVMTKFHKDLNIKPPGGHVFQRTGPNLELSPDIIGKNVLTKFHEDWTKNLTSWVLKKKNAQPPSGHKQMLILTKFHEDLTINMTSRVLTRKKAPSPGGHVFQPTRTSLQLS</sequence>
<accession>A0A9D4FWI6</accession>
<name>A0A9D4FWI6_DREPO</name>
<keyword evidence="3" id="KW-1185">Reference proteome</keyword>
<reference evidence="2" key="2">
    <citation type="submission" date="2020-11" db="EMBL/GenBank/DDBJ databases">
        <authorList>
            <person name="McCartney M.A."/>
            <person name="Auch B."/>
            <person name="Kono T."/>
            <person name="Mallez S."/>
            <person name="Becker A."/>
            <person name="Gohl D.M."/>
            <person name="Silverstein K.A.T."/>
            <person name="Koren S."/>
            <person name="Bechman K.B."/>
            <person name="Herman A."/>
            <person name="Abrahante J.E."/>
            <person name="Garbe J."/>
        </authorList>
    </citation>
    <scope>NUCLEOTIDE SEQUENCE</scope>
    <source>
        <strain evidence="2">Duluth1</strain>
        <tissue evidence="2">Whole animal</tissue>
    </source>
</reference>
<evidence type="ECO:0000313" key="3">
    <source>
        <dbReference type="Proteomes" id="UP000828390"/>
    </source>
</evidence>
<comment type="caution">
    <text evidence="2">The sequence shown here is derived from an EMBL/GenBank/DDBJ whole genome shotgun (WGS) entry which is preliminary data.</text>
</comment>
<feature type="region of interest" description="Disordered" evidence="1">
    <location>
        <begin position="195"/>
        <end position="216"/>
    </location>
</feature>
<dbReference type="AlphaFoldDB" id="A0A9D4FWI6"/>